<feature type="non-terminal residue" evidence="2">
    <location>
        <position position="121"/>
    </location>
</feature>
<evidence type="ECO:0000256" key="1">
    <source>
        <dbReference type="SAM" id="Coils"/>
    </source>
</evidence>
<dbReference type="EMBL" id="MU151463">
    <property type="protein sequence ID" value="KAF9443532.1"/>
    <property type="molecule type" value="Genomic_DNA"/>
</dbReference>
<evidence type="ECO:0000313" key="3">
    <source>
        <dbReference type="Proteomes" id="UP000807342"/>
    </source>
</evidence>
<evidence type="ECO:0000313" key="2">
    <source>
        <dbReference type="EMBL" id="KAF9443532.1"/>
    </source>
</evidence>
<keyword evidence="3" id="KW-1185">Reference proteome</keyword>
<feature type="coiled-coil region" evidence="1">
    <location>
        <begin position="11"/>
        <end position="63"/>
    </location>
</feature>
<keyword evidence="1" id="KW-0175">Coiled coil</keyword>
<proteinExistence type="predicted"/>
<accession>A0A9P5X534</accession>
<sequence length="121" mass="14160">MYPRAPYAEGIPILHNRISQLERQNTELQRQIASLKAEYTNRMEKQDNAIQELREETRDILQNLQDDVMKDVAYWDLPEFKLEKGEDQNTPVSLPRWLKAFSKAFKPLGGLRSRSTKATKL</sequence>
<organism evidence="2 3">
    <name type="scientific">Macrolepiota fuliginosa MF-IS2</name>
    <dbReference type="NCBI Taxonomy" id="1400762"/>
    <lineage>
        <taxon>Eukaryota</taxon>
        <taxon>Fungi</taxon>
        <taxon>Dikarya</taxon>
        <taxon>Basidiomycota</taxon>
        <taxon>Agaricomycotina</taxon>
        <taxon>Agaricomycetes</taxon>
        <taxon>Agaricomycetidae</taxon>
        <taxon>Agaricales</taxon>
        <taxon>Agaricineae</taxon>
        <taxon>Agaricaceae</taxon>
        <taxon>Macrolepiota</taxon>
    </lineage>
</organism>
<gene>
    <name evidence="2" type="ORF">P691DRAFT_808822</name>
</gene>
<reference evidence="2" key="1">
    <citation type="submission" date="2020-11" db="EMBL/GenBank/DDBJ databases">
        <authorList>
            <consortium name="DOE Joint Genome Institute"/>
            <person name="Ahrendt S."/>
            <person name="Riley R."/>
            <person name="Andreopoulos W."/>
            <person name="Labutti K."/>
            <person name="Pangilinan J."/>
            <person name="Ruiz-Duenas F.J."/>
            <person name="Barrasa J.M."/>
            <person name="Sanchez-Garcia M."/>
            <person name="Camarero S."/>
            <person name="Miyauchi S."/>
            <person name="Serrano A."/>
            <person name="Linde D."/>
            <person name="Babiker R."/>
            <person name="Drula E."/>
            <person name="Ayuso-Fernandez I."/>
            <person name="Pacheco R."/>
            <person name="Padilla G."/>
            <person name="Ferreira P."/>
            <person name="Barriuso J."/>
            <person name="Kellner H."/>
            <person name="Castanera R."/>
            <person name="Alfaro M."/>
            <person name="Ramirez L."/>
            <person name="Pisabarro A.G."/>
            <person name="Kuo A."/>
            <person name="Tritt A."/>
            <person name="Lipzen A."/>
            <person name="He G."/>
            <person name="Yan M."/>
            <person name="Ng V."/>
            <person name="Cullen D."/>
            <person name="Martin F."/>
            <person name="Rosso M.-N."/>
            <person name="Henrissat B."/>
            <person name="Hibbett D."/>
            <person name="Martinez A.T."/>
            <person name="Grigoriev I.V."/>
        </authorList>
    </citation>
    <scope>NUCLEOTIDE SEQUENCE</scope>
    <source>
        <strain evidence="2">MF-IS2</strain>
    </source>
</reference>
<name>A0A9P5X534_9AGAR</name>
<dbReference type="Proteomes" id="UP000807342">
    <property type="component" value="Unassembled WGS sequence"/>
</dbReference>
<protein>
    <submittedName>
        <fullName evidence="2">Uncharacterized protein</fullName>
    </submittedName>
</protein>
<dbReference type="AlphaFoldDB" id="A0A9P5X534"/>
<comment type="caution">
    <text evidence="2">The sequence shown here is derived from an EMBL/GenBank/DDBJ whole genome shotgun (WGS) entry which is preliminary data.</text>
</comment>